<comment type="caution">
    <text evidence="2">The sequence shown here is derived from an EMBL/GenBank/DDBJ whole genome shotgun (WGS) entry which is preliminary data.</text>
</comment>
<evidence type="ECO:0000313" key="2">
    <source>
        <dbReference type="EMBL" id="TYK27218.1"/>
    </source>
</evidence>
<organism evidence="2 4">
    <name type="scientific">Cucumis melo var. makuwa</name>
    <name type="common">Oriental melon</name>
    <dbReference type="NCBI Taxonomy" id="1194695"/>
    <lineage>
        <taxon>Eukaryota</taxon>
        <taxon>Viridiplantae</taxon>
        <taxon>Streptophyta</taxon>
        <taxon>Embryophyta</taxon>
        <taxon>Tracheophyta</taxon>
        <taxon>Spermatophyta</taxon>
        <taxon>Magnoliopsida</taxon>
        <taxon>eudicotyledons</taxon>
        <taxon>Gunneridae</taxon>
        <taxon>Pentapetalae</taxon>
        <taxon>rosids</taxon>
        <taxon>fabids</taxon>
        <taxon>Cucurbitales</taxon>
        <taxon>Cucurbitaceae</taxon>
        <taxon>Benincaseae</taxon>
        <taxon>Cucumis</taxon>
    </lineage>
</organism>
<protein>
    <submittedName>
        <fullName evidence="2">Uncharacterized protein</fullName>
    </submittedName>
</protein>
<dbReference type="EMBL" id="SSTD01002896">
    <property type="protein sequence ID" value="TYK27218.1"/>
    <property type="molecule type" value="Genomic_DNA"/>
</dbReference>
<proteinExistence type="predicted"/>
<name>A0A5D3DUP3_CUCMM</name>
<dbReference type="AlphaFoldDB" id="A0A5D3DUP3"/>
<evidence type="ECO:0000313" key="4">
    <source>
        <dbReference type="Proteomes" id="UP000321947"/>
    </source>
</evidence>
<dbReference type="EMBL" id="SSTE01018804">
    <property type="protein sequence ID" value="KAA0037839.1"/>
    <property type="molecule type" value="Genomic_DNA"/>
</dbReference>
<dbReference type="Proteomes" id="UP000321947">
    <property type="component" value="Unassembled WGS sequence"/>
</dbReference>
<dbReference type="Proteomes" id="UP000321393">
    <property type="component" value="Unassembled WGS sequence"/>
</dbReference>
<evidence type="ECO:0000313" key="3">
    <source>
        <dbReference type="Proteomes" id="UP000321393"/>
    </source>
</evidence>
<gene>
    <name evidence="2" type="ORF">E5676_scaffold236G00930</name>
    <name evidence="1" type="ORF">E6C27_scaffold113G00250</name>
</gene>
<sequence length="175" mass="20072">MNKNSSFVNRHYSKDVLTQALGTKDQNGRVHGVGGYATPTMCFPSVKKTSKDEANILLENEELRRRVSELEAQIPSNLSTPLSTHRSCSRPIMLEGIEEKSKRVEVESMDKPKENENKRKEVVQMNELKFDERDLIKMPMEREVVCESTSTLPLALKSILRYAEKAQLDELRVEY</sequence>
<evidence type="ECO:0000313" key="1">
    <source>
        <dbReference type="EMBL" id="KAA0037839.1"/>
    </source>
</evidence>
<reference evidence="3 4" key="1">
    <citation type="submission" date="2019-08" db="EMBL/GenBank/DDBJ databases">
        <title>Draft genome sequences of two oriental melons (Cucumis melo L. var makuwa).</title>
        <authorList>
            <person name="Kwon S.-Y."/>
        </authorList>
    </citation>
    <scope>NUCLEOTIDE SEQUENCE [LARGE SCALE GENOMIC DNA]</scope>
    <source>
        <strain evidence="4">cv. Chang Bougi</strain>
        <strain evidence="3">cv. SW 3</strain>
        <tissue evidence="2">Leaf</tissue>
    </source>
</reference>
<accession>A0A5D3DUP3</accession>